<dbReference type="InterPro" id="IPR012674">
    <property type="entry name" value="Calycin"/>
</dbReference>
<feature type="non-terminal residue" evidence="1">
    <location>
        <position position="163"/>
    </location>
</feature>
<evidence type="ECO:0000313" key="1">
    <source>
        <dbReference type="EMBL" id="JAT79032.1"/>
    </source>
</evidence>
<dbReference type="Pfam" id="PF02098">
    <property type="entry name" value="His_binding"/>
    <property type="match status" value="1"/>
</dbReference>
<dbReference type="Gene3D" id="2.40.128.20">
    <property type="match status" value="1"/>
</dbReference>
<dbReference type="SUPFAM" id="SSF50814">
    <property type="entry name" value="Lipocalins"/>
    <property type="match status" value="1"/>
</dbReference>
<sequence>GEGFFLLKRSYRQGNDQKCVYLKRMVTHSNRTYEAYYGWLNGTEYTRNPVVVSTHSGIAGVDSKLKLSMTSEEYTYDVKYIGKVTSCIIITRKTKSKTKECMMWVRDYFAKQETRLQECYEEYDKLSCKTVEEPYRKASNCPALNSVLPIATTVETGNKWCNV</sequence>
<name>A0A1D2AIL2_ORNBR</name>
<proteinExistence type="predicted"/>
<dbReference type="AlphaFoldDB" id="A0A1D2AIL2"/>
<dbReference type="InterPro" id="IPR002970">
    <property type="entry name" value="Tick_his-bd"/>
</dbReference>
<organism evidence="1">
    <name type="scientific">Ornithodoros brasiliensis</name>
    <name type="common">Mouro tick</name>
    <dbReference type="NCBI Taxonomy" id="888526"/>
    <lineage>
        <taxon>Eukaryota</taxon>
        <taxon>Metazoa</taxon>
        <taxon>Ecdysozoa</taxon>
        <taxon>Arthropoda</taxon>
        <taxon>Chelicerata</taxon>
        <taxon>Arachnida</taxon>
        <taxon>Acari</taxon>
        <taxon>Parasitiformes</taxon>
        <taxon>Ixodida</taxon>
        <taxon>Ixodoidea</taxon>
        <taxon>Argasidae</taxon>
        <taxon>Ornithodorinae</taxon>
        <taxon>Ornithodoros</taxon>
    </lineage>
</organism>
<protein>
    <submittedName>
        <fullName evidence="1">Salivary lipocalin</fullName>
    </submittedName>
</protein>
<feature type="non-terminal residue" evidence="1">
    <location>
        <position position="1"/>
    </location>
</feature>
<dbReference type="EMBL" id="GETE01000598">
    <property type="protein sequence ID" value="JAT79032.1"/>
    <property type="molecule type" value="Transcribed_RNA"/>
</dbReference>
<dbReference type="GO" id="GO:0043176">
    <property type="term" value="F:amine binding"/>
    <property type="evidence" value="ECO:0007669"/>
    <property type="project" value="InterPro"/>
</dbReference>
<accession>A0A1D2AIL2</accession>
<dbReference type="GO" id="GO:0030682">
    <property type="term" value="P:symbiont-mediated perturbation of host defenses"/>
    <property type="evidence" value="ECO:0007669"/>
    <property type="project" value="InterPro"/>
</dbReference>
<reference evidence="1" key="1">
    <citation type="submission" date="2016-07" db="EMBL/GenBank/DDBJ databases">
        <title>Salivary Glands transcriptome analysis on engorged females of Ornithodoros brasiliensis (Acari:Argasidae).</title>
        <authorList>
            <person name="Simons S.M."/>
            <person name="Carvalho E."/>
            <person name="Junqueira-de-Azevedo I."/>
            <person name="Ho P.L."/>
            <person name="Giovanni D."/>
            <person name="Mendonca R."/>
            <person name="Onofrio V."/>
            <person name="Landulfo G."/>
            <person name="Ramirez D."/>
            <person name="Barros-Battesti D."/>
        </authorList>
    </citation>
    <scope>NUCLEOTIDE SEQUENCE</scope>
    <source>
        <strain evidence="1">Female</strain>
        <tissue evidence="1">Salivary gland</tissue>
    </source>
</reference>